<evidence type="ECO:0000313" key="2">
    <source>
        <dbReference type="Proteomes" id="UP000729402"/>
    </source>
</evidence>
<proteinExistence type="predicted"/>
<comment type="caution">
    <text evidence="1">The sequence shown here is derived from an EMBL/GenBank/DDBJ whole genome shotgun (WGS) entry which is preliminary data.</text>
</comment>
<name>A0A8J5RYT2_ZIZPA</name>
<evidence type="ECO:0000313" key="1">
    <source>
        <dbReference type="EMBL" id="KAG8054323.1"/>
    </source>
</evidence>
<gene>
    <name evidence="1" type="ORF">GUJ93_ZPchr0001g29971</name>
</gene>
<reference evidence="1" key="1">
    <citation type="journal article" date="2021" name="bioRxiv">
        <title>Whole Genome Assembly and Annotation of Northern Wild Rice, Zizania palustris L., Supports a Whole Genome Duplication in the Zizania Genus.</title>
        <authorList>
            <person name="Haas M."/>
            <person name="Kono T."/>
            <person name="Macchietto M."/>
            <person name="Millas R."/>
            <person name="McGilp L."/>
            <person name="Shao M."/>
            <person name="Duquette J."/>
            <person name="Hirsch C.N."/>
            <person name="Kimball J."/>
        </authorList>
    </citation>
    <scope>NUCLEOTIDE SEQUENCE</scope>
    <source>
        <tissue evidence="1">Fresh leaf tissue</tissue>
    </source>
</reference>
<dbReference type="Proteomes" id="UP000729402">
    <property type="component" value="Unassembled WGS sequence"/>
</dbReference>
<organism evidence="1 2">
    <name type="scientific">Zizania palustris</name>
    <name type="common">Northern wild rice</name>
    <dbReference type="NCBI Taxonomy" id="103762"/>
    <lineage>
        <taxon>Eukaryota</taxon>
        <taxon>Viridiplantae</taxon>
        <taxon>Streptophyta</taxon>
        <taxon>Embryophyta</taxon>
        <taxon>Tracheophyta</taxon>
        <taxon>Spermatophyta</taxon>
        <taxon>Magnoliopsida</taxon>
        <taxon>Liliopsida</taxon>
        <taxon>Poales</taxon>
        <taxon>Poaceae</taxon>
        <taxon>BOP clade</taxon>
        <taxon>Oryzoideae</taxon>
        <taxon>Oryzeae</taxon>
        <taxon>Zizaniinae</taxon>
        <taxon>Zizania</taxon>
    </lineage>
</organism>
<accession>A0A8J5RYT2</accession>
<dbReference type="AlphaFoldDB" id="A0A8J5RYT2"/>
<sequence>MPALPRVRMECALSTGVMEIGMVASVRPVAAALLATACVRDTGAAAPAGDMVGEEALLAAAPVVVAAEGELGAPGPALGAGDRGPTLNGVGGGVGGSVAPRASRGVPACTNLALGIGAVRSLLSRRKSKAEDAIGEVDMSAKGKKDSSKTTCLEVMMRFDSSSRHR</sequence>
<protein>
    <submittedName>
        <fullName evidence="1">Uncharacterized protein</fullName>
    </submittedName>
</protein>
<dbReference type="EMBL" id="JAAALK010000288">
    <property type="protein sequence ID" value="KAG8054323.1"/>
    <property type="molecule type" value="Genomic_DNA"/>
</dbReference>
<keyword evidence="2" id="KW-1185">Reference proteome</keyword>
<reference evidence="1" key="2">
    <citation type="submission" date="2021-02" db="EMBL/GenBank/DDBJ databases">
        <authorList>
            <person name="Kimball J.A."/>
            <person name="Haas M.W."/>
            <person name="Macchietto M."/>
            <person name="Kono T."/>
            <person name="Duquette J."/>
            <person name="Shao M."/>
        </authorList>
    </citation>
    <scope>NUCLEOTIDE SEQUENCE</scope>
    <source>
        <tissue evidence="1">Fresh leaf tissue</tissue>
    </source>
</reference>